<keyword evidence="2" id="KW-1185">Reference proteome</keyword>
<reference evidence="1" key="1">
    <citation type="submission" date="2022-07" db="EMBL/GenBank/DDBJ databases">
        <title>Phylogenomic reconstructions and comparative analyses of Kickxellomycotina fungi.</title>
        <authorList>
            <person name="Reynolds N.K."/>
            <person name="Stajich J.E."/>
            <person name="Barry K."/>
            <person name="Grigoriev I.V."/>
            <person name="Crous P."/>
            <person name="Smith M.E."/>
        </authorList>
    </citation>
    <scope>NUCLEOTIDE SEQUENCE</scope>
    <source>
        <strain evidence="1">Benny 63K</strain>
    </source>
</reference>
<comment type="caution">
    <text evidence="1">The sequence shown here is derived from an EMBL/GenBank/DDBJ whole genome shotgun (WGS) entry which is preliminary data.</text>
</comment>
<gene>
    <name evidence="1" type="ORF">LPJ66_002232</name>
</gene>
<protein>
    <submittedName>
        <fullName evidence="1">Uncharacterized protein</fullName>
    </submittedName>
</protein>
<organism evidence="1 2">
    <name type="scientific">Kickxella alabastrina</name>
    <dbReference type="NCBI Taxonomy" id="61397"/>
    <lineage>
        <taxon>Eukaryota</taxon>
        <taxon>Fungi</taxon>
        <taxon>Fungi incertae sedis</taxon>
        <taxon>Zoopagomycota</taxon>
        <taxon>Kickxellomycotina</taxon>
        <taxon>Kickxellomycetes</taxon>
        <taxon>Kickxellales</taxon>
        <taxon>Kickxellaceae</taxon>
        <taxon>Kickxella</taxon>
    </lineage>
</organism>
<accession>A0ACC1IR45</accession>
<dbReference type="EMBL" id="JANBPG010000168">
    <property type="protein sequence ID" value="KAJ1899259.1"/>
    <property type="molecule type" value="Genomic_DNA"/>
</dbReference>
<evidence type="ECO:0000313" key="1">
    <source>
        <dbReference type="EMBL" id="KAJ1899259.1"/>
    </source>
</evidence>
<name>A0ACC1IR45_9FUNG</name>
<evidence type="ECO:0000313" key="2">
    <source>
        <dbReference type="Proteomes" id="UP001150581"/>
    </source>
</evidence>
<sequence>MNQNPFAFFASDANGYPQLPDPMGSNPYLDTRSGLLLKDDLMHTSTMSQDSNDSDSSPSSPSKSKKSDRRTPKSKAEVSERMRRWRSENAEKNRLNDLRCRVYRQARIRFGKDPTPEREAWIQSEIFRRLERRRLREVMKGNGSVPAPTAMTSPTSMAMGLGGHAAGGPLTRSRSTVHPFPMHMSSQSGIPEHAMGFPASPYAMMTGGGMYDSSQQQSQHHHQQQYSHAANGHHGHHQDQGHHQQHAHNQHHQHHHQQQHHQQQQHAHMQHQHNGYLAQTQSYGHGHQQQVQAHHQAQHSQYTHQPQMQPSHQQQSEHHLASNFIGGAQGALPSADLFSNFKFISPQYPGRLMPHQGANNAVSSTHLSATSLYAAQQQQPQQHYMAQQSSHQQQQQQQGSQISGSGNMPTHSVPSHQPHQQHSNSGVDAAAAAAAVAVVADLSNSFQMPQGSGQGMYSYYQDSVPSWEASASSAEMSNGQTNSSPVTPAETVAPGPSQYTLHSVENPVYSMVSSGSHHDQGLSSSAAGNASAITSLGMVNPIAAANGNALGNTHNEIQRSASSVHGATDAVSSGNTSISVVSDITDVAAVIGQTDSSSSSAAAAAHYLYGYTASSTSPSLNNVASNLYSLRQISQAGEESMVNGKSFVNGDDSHLGQDSSGNGISNAVGSSLEGQHGEIEDMSYSEAQDQSSNDVHRLRHNIVQSPFNINVVSDNLQFQNYS</sequence>
<dbReference type="Proteomes" id="UP001150581">
    <property type="component" value="Unassembled WGS sequence"/>
</dbReference>
<proteinExistence type="predicted"/>